<comment type="pathway">
    <text evidence="2">Porphyrin-containing compound metabolism; protoporphyrin-IX biosynthesis; coproporphyrinogen-III from 5-aminolevulinate: step 2/4.</text>
</comment>
<comment type="cofactor">
    <cofactor evidence="8">
        <name>dipyrromethane</name>
        <dbReference type="ChEBI" id="CHEBI:60342"/>
    </cofactor>
    <text evidence="8">Binds 1 dipyrromethane group covalently.</text>
</comment>
<dbReference type="SUPFAM" id="SSF54782">
    <property type="entry name" value="Porphobilinogen deaminase (hydroxymethylbilane synthase), C-terminal domain"/>
    <property type="match status" value="1"/>
</dbReference>
<dbReference type="EC" id="2.5.1.61" evidence="8"/>
<keyword evidence="6 8" id="KW-0627">Porphyrin biosynthesis</keyword>
<dbReference type="EMBL" id="CP065662">
    <property type="protein sequence ID" value="QPS01434.1"/>
    <property type="molecule type" value="Genomic_DNA"/>
</dbReference>
<feature type="domain" description="Porphobilinogen deaminase N-terminal" evidence="9">
    <location>
        <begin position="5"/>
        <end position="235"/>
    </location>
</feature>
<evidence type="ECO:0000256" key="3">
    <source>
        <dbReference type="ARBA" id="ARBA00005638"/>
    </source>
</evidence>
<dbReference type="InterPro" id="IPR022417">
    <property type="entry name" value="Porphobilin_deaminase_N"/>
</dbReference>
<dbReference type="FunFam" id="3.40.190.10:FF:000005">
    <property type="entry name" value="Porphobilinogen deaminase"/>
    <property type="match status" value="1"/>
</dbReference>
<dbReference type="InterPro" id="IPR036803">
    <property type="entry name" value="Porphobilinogen_deaminase_C_sf"/>
</dbReference>
<evidence type="ECO:0000256" key="4">
    <source>
        <dbReference type="ARBA" id="ARBA00011245"/>
    </source>
</evidence>
<dbReference type="PANTHER" id="PTHR11557:SF0">
    <property type="entry name" value="PORPHOBILINOGEN DEAMINASE"/>
    <property type="match status" value="1"/>
</dbReference>
<evidence type="ECO:0000313" key="12">
    <source>
        <dbReference type="EMBL" id="QPS01434.1"/>
    </source>
</evidence>
<dbReference type="NCBIfam" id="TIGR00212">
    <property type="entry name" value="hemC"/>
    <property type="match status" value="1"/>
</dbReference>
<sequence>MTTYRIGTRSSRLAMQQSLEVIRALEAIYPQDEFQLVKLSTKGDKDKSSPLSKIGGKGVFVRWIEQALVQGQVDFIVHSLKDVPSELAKGTVLAAIPKRQDPGDVILTAKGKDWRDLPDGARVGTGSLRRLAQLRALRPDLEIVHVRGNIDSRLDKLARGDFQALVLATAGLRRLQLLDYPFDSQRFNQKESNSDAHILNNYELQAHAFSLEEMIPAVGQGALAVQCLSDDHQTREVLQAIDDPESHQAVACERVVLKALGADCNYPVGAYAQIKGQAIQLTAMIGRQDGLALVRSQLEAPLDQALELGQAVYQDLLDQGAGQWLGQGAPND</sequence>
<dbReference type="Proteomes" id="UP000594771">
    <property type="component" value="Chromosome"/>
</dbReference>
<evidence type="ECO:0000256" key="5">
    <source>
        <dbReference type="ARBA" id="ARBA00022679"/>
    </source>
</evidence>
<dbReference type="AlphaFoldDB" id="A0A120I9K6"/>
<accession>A0A120I9K6</accession>
<dbReference type="PIRSF" id="PIRSF001438">
    <property type="entry name" value="4pyrrol_synth_OHMeBilane_synth"/>
    <property type="match status" value="1"/>
</dbReference>
<evidence type="ECO:0000256" key="8">
    <source>
        <dbReference type="HAMAP-Rule" id="MF_00260"/>
    </source>
</evidence>
<dbReference type="Gene3D" id="3.40.190.10">
    <property type="entry name" value="Periplasmic binding protein-like II"/>
    <property type="match status" value="2"/>
</dbReference>
<dbReference type="SUPFAM" id="SSF53850">
    <property type="entry name" value="Periplasmic binding protein-like II"/>
    <property type="match status" value="1"/>
</dbReference>
<reference evidence="12 13" key="1">
    <citation type="submission" date="2020-12" db="EMBL/GenBank/DDBJ databases">
        <title>FDA dAtabase for Regulatory Grade micrObial Sequences (FDA-ARGOS): Supporting development and validation of Infectious Disease Dx tests.</title>
        <authorList>
            <person name="Sproer C."/>
            <person name="Gronow S."/>
            <person name="Severitt S."/>
            <person name="Schroder I."/>
            <person name="Tallon L."/>
            <person name="Sadzewicz L."/>
            <person name="Zhao X."/>
            <person name="Boylan J."/>
            <person name="Ott S."/>
            <person name="Bowen H."/>
            <person name="Vavikolanu K."/>
            <person name="Mehta A."/>
            <person name="Aluvathingal J."/>
            <person name="Nadendla S."/>
            <person name="Lowell S."/>
            <person name="Myers T."/>
            <person name="Yan Y."/>
            <person name="Sichtig H."/>
        </authorList>
    </citation>
    <scope>NUCLEOTIDE SEQUENCE [LARGE SCALE GENOMIC DNA]</scope>
    <source>
        <strain evidence="12 13">FDAARGOS_911</strain>
    </source>
</reference>
<dbReference type="GeneID" id="35767712"/>
<evidence type="ECO:0000256" key="2">
    <source>
        <dbReference type="ARBA" id="ARBA00004735"/>
    </source>
</evidence>
<dbReference type="GO" id="GO:0004418">
    <property type="term" value="F:hydroxymethylbilane synthase activity"/>
    <property type="evidence" value="ECO:0007669"/>
    <property type="project" value="UniProtKB-UniRule"/>
</dbReference>
<dbReference type="GO" id="GO:0005737">
    <property type="term" value="C:cytoplasm"/>
    <property type="evidence" value="ECO:0007669"/>
    <property type="project" value="UniProtKB-UniRule"/>
</dbReference>
<organism evidence="12 13">
    <name type="scientific">Aerococcus urinae</name>
    <dbReference type="NCBI Taxonomy" id="1376"/>
    <lineage>
        <taxon>Bacteria</taxon>
        <taxon>Bacillati</taxon>
        <taxon>Bacillota</taxon>
        <taxon>Bacilli</taxon>
        <taxon>Lactobacillales</taxon>
        <taxon>Aerococcaceae</taxon>
        <taxon>Aerococcus</taxon>
    </lineage>
</organism>
<comment type="similarity">
    <text evidence="3 8">Belongs to the HMBS family.</text>
</comment>
<dbReference type="HAMAP" id="MF_00260">
    <property type="entry name" value="Porphobil_deam"/>
    <property type="match status" value="1"/>
</dbReference>
<comment type="miscellaneous">
    <text evidence="8">The porphobilinogen subunits are added to the dipyrromethane group.</text>
</comment>
<dbReference type="GO" id="GO:0006782">
    <property type="term" value="P:protoporphyrinogen IX biosynthetic process"/>
    <property type="evidence" value="ECO:0007669"/>
    <property type="project" value="UniProtKB-UniRule"/>
</dbReference>
<feature type="modified residue" description="S-(dipyrrolylmethanemethyl)cysteine" evidence="8">
    <location>
        <position position="264"/>
    </location>
</feature>
<dbReference type="InterPro" id="IPR000860">
    <property type="entry name" value="HemC"/>
</dbReference>
<evidence type="ECO:0000313" key="14">
    <source>
        <dbReference type="Proteomes" id="UP001069145"/>
    </source>
</evidence>
<dbReference type="Gene3D" id="3.30.160.40">
    <property type="entry name" value="Porphobilinogen deaminase, C-terminal domain"/>
    <property type="match status" value="1"/>
</dbReference>
<dbReference type="PRINTS" id="PR00151">
    <property type="entry name" value="PORPHBDMNASE"/>
</dbReference>
<comment type="subunit">
    <text evidence="4 8">Monomer.</text>
</comment>
<evidence type="ECO:0000256" key="6">
    <source>
        <dbReference type="ARBA" id="ARBA00023244"/>
    </source>
</evidence>
<dbReference type="EMBL" id="JAOTML010000004">
    <property type="protein sequence ID" value="MCY3053340.1"/>
    <property type="molecule type" value="Genomic_DNA"/>
</dbReference>
<comment type="catalytic activity">
    <reaction evidence="7 8">
        <text>4 porphobilinogen + H2O = hydroxymethylbilane + 4 NH4(+)</text>
        <dbReference type="Rhea" id="RHEA:13185"/>
        <dbReference type="ChEBI" id="CHEBI:15377"/>
        <dbReference type="ChEBI" id="CHEBI:28938"/>
        <dbReference type="ChEBI" id="CHEBI:57845"/>
        <dbReference type="ChEBI" id="CHEBI:58126"/>
        <dbReference type="EC" id="2.5.1.61"/>
    </reaction>
</comment>
<name>A0A120I9K6_9LACT</name>
<comment type="function">
    <text evidence="1 8">Tetrapolymerization of the monopyrrole PBG into the hydroxymethylbilane pre-uroporphyrinogen in several discrete steps.</text>
</comment>
<keyword evidence="5 8" id="KW-0808">Transferase</keyword>
<evidence type="ECO:0000256" key="7">
    <source>
        <dbReference type="ARBA" id="ARBA00048169"/>
    </source>
</evidence>
<protein>
    <recommendedName>
        <fullName evidence="8">Porphobilinogen deaminase</fullName>
        <shortName evidence="8">PBG</shortName>
        <ecNumber evidence="8">2.5.1.61</ecNumber>
    </recommendedName>
    <alternativeName>
        <fullName evidence="8">Hydroxymethylbilane synthase</fullName>
        <shortName evidence="8">HMBS</shortName>
    </alternativeName>
    <alternativeName>
        <fullName evidence="8">Pre-uroporphyrinogen synthase</fullName>
    </alternativeName>
</protein>
<evidence type="ECO:0000313" key="11">
    <source>
        <dbReference type="EMBL" id="MCY3053340.1"/>
    </source>
</evidence>
<dbReference type="RefSeq" id="WP_060777736.1">
    <property type="nucleotide sequence ID" value="NZ_CAJHLF010000001.1"/>
</dbReference>
<dbReference type="OrthoDB" id="9810298at2"/>
<feature type="domain" description="Porphobilinogen deaminase C-terminal" evidence="10">
    <location>
        <begin position="249"/>
        <end position="317"/>
    </location>
</feature>
<proteinExistence type="inferred from homology"/>
<keyword evidence="14" id="KW-1185">Reference proteome</keyword>
<evidence type="ECO:0000313" key="13">
    <source>
        <dbReference type="Proteomes" id="UP000594771"/>
    </source>
</evidence>
<dbReference type="Pfam" id="PF01379">
    <property type="entry name" value="Porphobil_deam"/>
    <property type="match status" value="1"/>
</dbReference>
<reference evidence="11" key="2">
    <citation type="submission" date="2022-09" db="EMBL/GenBank/DDBJ databases">
        <title>Aerococcus urinae taxonomy study.</title>
        <authorList>
            <person name="Christensen J."/>
            <person name="Senneby E."/>
        </authorList>
    </citation>
    <scope>NUCLEOTIDE SEQUENCE</scope>
    <source>
        <strain evidence="11">NLD-066-U95</strain>
    </source>
</reference>
<dbReference type="InterPro" id="IPR022418">
    <property type="entry name" value="Porphobilinogen_deaminase_C"/>
</dbReference>
<dbReference type="PANTHER" id="PTHR11557">
    <property type="entry name" value="PORPHOBILINOGEN DEAMINASE"/>
    <property type="match status" value="1"/>
</dbReference>
<dbReference type="KEGG" id="aun:AWM73_01360"/>
<evidence type="ECO:0000256" key="1">
    <source>
        <dbReference type="ARBA" id="ARBA00002869"/>
    </source>
</evidence>
<dbReference type="Proteomes" id="UP001069145">
    <property type="component" value="Unassembled WGS sequence"/>
</dbReference>
<evidence type="ECO:0000259" key="10">
    <source>
        <dbReference type="Pfam" id="PF03900"/>
    </source>
</evidence>
<dbReference type="Pfam" id="PF03900">
    <property type="entry name" value="Porphobil_deamC"/>
    <property type="match status" value="1"/>
</dbReference>
<gene>
    <name evidence="8 12" type="primary">hemC</name>
    <name evidence="12" type="ORF">I6G68_08695</name>
    <name evidence="11" type="ORF">ODY43_04970</name>
</gene>
<evidence type="ECO:0000259" key="9">
    <source>
        <dbReference type="Pfam" id="PF01379"/>
    </source>
</evidence>
<dbReference type="FunFam" id="3.40.190.10:FF:000086">
    <property type="entry name" value="Probable porphobilinogen deaminase"/>
    <property type="match status" value="1"/>
</dbReference>